<sequence>MALRKVYFIIGALFTMILLMKAFFQIVTHSVSITELLMWGALSYLSFAAGYIYPHFKEKDERANLIKQKGMQYALYSVLIYCVITLFSIQFSAVALSAVEIMRILISLTIITTFTSWVILSKKY</sequence>
<keyword evidence="1" id="KW-0812">Transmembrane</keyword>
<protein>
    <recommendedName>
        <fullName evidence="4">Permease</fullName>
    </recommendedName>
</protein>
<organism evidence="2 3">
    <name type="scientific">Bacillus vallismortis</name>
    <dbReference type="NCBI Taxonomy" id="72361"/>
    <lineage>
        <taxon>Bacteria</taxon>
        <taxon>Bacillati</taxon>
        <taxon>Bacillota</taxon>
        <taxon>Bacilli</taxon>
        <taxon>Bacillales</taxon>
        <taxon>Bacillaceae</taxon>
        <taxon>Bacillus</taxon>
    </lineage>
</organism>
<proteinExistence type="predicted"/>
<accession>A0ABY4XXB3</accession>
<feature type="transmembrane region" description="Helical" evidence="1">
    <location>
        <begin position="36"/>
        <end position="53"/>
    </location>
</feature>
<feature type="transmembrane region" description="Helical" evidence="1">
    <location>
        <begin position="101"/>
        <end position="120"/>
    </location>
</feature>
<evidence type="ECO:0008006" key="4">
    <source>
        <dbReference type="Google" id="ProtNLM"/>
    </source>
</evidence>
<dbReference type="RefSeq" id="WP_207194128.1">
    <property type="nucleotide sequence ID" value="NZ_CP092751.1"/>
</dbReference>
<evidence type="ECO:0000313" key="2">
    <source>
        <dbReference type="EMBL" id="USP94853.1"/>
    </source>
</evidence>
<feature type="transmembrane region" description="Helical" evidence="1">
    <location>
        <begin position="73"/>
        <end position="95"/>
    </location>
</feature>
<evidence type="ECO:0000256" key="1">
    <source>
        <dbReference type="SAM" id="Phobius"/>
    </source>
</evidence>
<feature type="transmembrane region" description="Helical" evidence="1">
    <location>
        <begin position="7"/>
        <end position="24"/>
    </location>
</feature>
<gene>
    <name evidence="2" type="ORF">MKF32_16815</name>
</gene>
<keyword evidence="3" id="KW-1185">Reference proteome</keyword>
<dbReference type="EMBL" id="CP092751">
    <property type="protein sequence ID" value="USP94853.1"/>
    <property type="molecule type" value="Genomic_DNA"/>
</dbReference>
<keyword evidence="1" id="KW-0472">Membrane</keyword>
<evidence type="ECO:0000313" key="3">
    <source>
        <dbReference type="Proteomes" id="UP001057348"/>
    </source>
</evidence>
<reference evidence="2" key="1">
    <citation type="submission" date="2022-02" db="EMBL/GenBank/DDBJ databases">
        <title>Draft Genome Sequence of Bacillus vallismortis Strain BL01, Isolated from Artemisia lerchiana Web. Roots.</title>
        <authorList>
            <person name="Chebotar V.K."/>
            <person name="Gancheva M.S."/>
            <person name="Chizhevskaya E.P."/>
            <person name="Komarova O.V."/>
            <person name="Baganova M.E."/>
            <person name="Zaplatkin A.N."/>
            <person name="Pishchik V.N."/>
        </authorList>
    </citation>
    <scope>NUCLEOTIDE SEQUENCE</scope>
    <source>
        <strain evidence="2">BL01</strain>
    </source>
</reference>
<keyword evidence="1" id="KW-1133">Transmembrane helix</keyword>
<dbReference type="Proteomes" id="UP001057348">
    <property type="component" value="Chromosome"/>
</dbReference>
<name>A0ABY4XXB3_BACVA</name>